<proteinExistence type="predicted"/>
<accession>A0A1C6RKV1</accession>
<evidence type="ECO:0000313" key="2">
    <source>
        <dbReference type="Proteomes" id="UP000198906"/>
    </source>
</evidence>
<sequence length="362" mass="38165">MLTERRPGTVGILASWSGFATSALRRAERSRNVVLLDRTHLEALISGTVSGPELIGAVNRSLSVFGRPHLPLAALLRSRRPTPELLRRGSPDGFTPAAVAAPDAVDPTVIAYGPMLAGIASDGSRLFVTVNDGVVDLALGGRSQFRRRLELTDCVGSPLATADGDLFVVRSGGVLRSREDELTVVAGGFARPPVLVPGPEGTPWLLDRYTVGWPGKEHASLVQIGEGLGDEQRWPAGLPAGACEGACWLRERTFFVLGDGSSAVIDVDTGEYRWVITPVGRPQGLIRLDERRVLIVGADRHVLVAVLDTATGQATPPTPVNLTGPVRGAARVGDALLIIAGAPVDHATVVLVIARLDLANLV</sequence>
<gene>
    <name evidence="1" type="ORF">GA0074694_2090</name>
</gene>
<dbReference type="STRING" id="47866.GA0074694_2090"/>
<dbReference type="AlphaFoldDB" id="A0A1C6RKV1"/>
<dbReference type="SUPFAM" id="SSF50969">
    <property type="entry name" value="YVTN repeat-like/Quinoprotein amine dehydrogenase"/>
    <property type="match status" value="1"/>
</dbReference>
<dbReference type="EMBL" id="FMHU01000001">
    <property type="protein sequence ID" value="SCL17666.1"/>
    <property type="molecule type" value="Genomic_DNA"/>
</dbReference>
<organism evidence="1 2">
    <name type="scientific">Micromonospora inyonensis</name>
    <dbReference type="NCBI Taxonomy" id="47866"/>
    <lineage>
        <taxon>Bacteria</taxon>
        <taxon>Bacillati</taxon>
        <taxon>Actinomycetota</taxon>
        <taxon>Actinomycetes</taxon>
        <taxon>Micromonosporales</taxon>
        <taxon>Micromonosporaceae</taxon>
        <taxon>Micromonospora</taxon>
    </lineage>
</organism>
<evidence type="ECO:0008006" key="3">
    <source>
        <dbReference type="Google" id="ProtNLM"/>
    </source>
</evidence>
<evidence type="ECO:0000313" key="1">
    <source>
        <dbReference type="EMBL" id="SCL17666.1"/>
    </source>
</evidence>
<dbReference type="InterPro" id="IPR011044">
    <property type="entry name" value="Quino_amine_DH_bsu"/>
</dbReference>
<protein>
    <recommendedName>
        <fullName evidence="3">PQQ-like domain-containing protein</fullName>
    </recommendedName>
</protein>
<reference evidence="2" key="1">
    <citation type="submission" date="2016-06" db="EMBL/GenBank/DDBJ databases">
        <authorList>
            <person name="Varghese N."/>
        </authorList>
    </citation>
    <scope>NUCLEOTIDE SEQUENCE [LARGE SCALE GENOMIC DNA]</scope>
    <source>
        <strain evidence="2">DSM 46123</strain>
    </source>
</reference>
<dbReference type="Proteomes" id="UP000198906">
    <property type="component" value="Unassembled WGS sequence"/>
</dbReference>
<name>A0A1C6RKV1_9ACTN</name>
<keyword evidence="2" id="KW-1185">Reference proteome</keyword>